<organism evidence="7 8">
    <name type="scientific">Lithohypha guttulata</name>
    <dbReference type="NCBI Taxonomy" id="1690604"/>
    <lineage>
        <taxon>Eukaryota</taxon>
        <taxon>Fungi</taxon>
        <taxon>Dikarya</taxon>
        <taxon>Ascomycota</taxon>
        <taxon>Pezizomycotina</taxon>
        <taxon>Eurotiomycetes</taxon>
        <taxon>Chaetothyriomycetidae</taxon>
        <taxon>Chaetothyriales</taxon>
        <taxon>Trichomeriaceae</taxon>
        <taxon>Lithohypha</taxon>
    </lineage>
</organism>
<dbReference type="Proteomes" id="UP001309876">
    <property type="component" value="Unassembled WGS sequence"/>
</dbReference>
<dbReference type="Pfam" id="PF24842">
    <property type="entry name" value="UFD1_N2"/>
    <property type="match status" value="1"/>
</dbReference>
<dbReference type="FunFam" id="2.40.40.50:FF:000001">
    <property type="entry name" value="Ubiquitin fusion degradation protein 1 homolog"/>
    <property type="match status" value="1"/>
</dbReference>
<evidence type="ECO:0000259" key="5">
    <source>
        <dbReference type="Pfam" id="PF03152"/>
    </source>
</evidence>
<dbReference type="PANTHER" id="PTHR12555">
    <property type="entry name" value="UBIQUITIN FUSION DEGRADATON PROTEIN 1"/>
    <property type="match status" value="1"/>
</dbReference>
<dbReference type="GO" id="GO:0032182">
    <property type="term" value="F:ubiquitin-like protein binding"/>
    <property type="evidence" value="ECO:0007669"/>
    <property type="project" value="UniProtKB-ARBA"/>
</dbReference>
<dbReference type="EMBL" id="JAVRRJ010000002">
    <property type="protein sequence ID" value="KAK5087818.1"/>
    <property type="molecule type" value="Genomic_DNA"/>
</dbReference>
<feature type="region of interest" description="Disordered" evidence="4">
    <location>
        <begin position="271"/>
        <end position="308"/>
    </location>
</feature>
<dbReference type="GO" id="GO:0034098">
    <property type="term" value="C:VCP-NPL4-UFD1 AAA ATPase complex"/>
    <property type="evidence" value="ECO:0007669"/>
    <property type="project" value="TreeGrafter"/>
</dbReference>
<feature type="region of interest" description="Disordered" evidence="4">
    <location>
        <begin position="346"/>
        <end position="380"/>
    </location>
</feature>
<dbReference type="GO" id="GO:0031593">
    <property type="term" value="F:polyubiquitin modification-dependent protein binding"/>
    <property type="evidence" value="ECO:0007669"/>
    <property type="project" value="TreeGrafter"/>
</dbReference>
<accession>A0AAN7T3J8</accession>
<feature type="domain" description="Ubiquitin fusion degradation protein UFD1 N-terminal subdomain 1" evidence="5">
    <location>
        <begin position="26"/>
        <end position="124"/>
    </location>
</feature>
<keyword evidence="8" id="KW-1185">Reference proteome</keyword>
<evidence type="ECO:0000313" key="7">
    <source>
        <dbReference type="EMBL" id="KAK5087818.1"/>
    </source>
</evidence>
<dbReference type="InterPro" id="IPR042299">
    <property type="entry name" value="Ufd1-like_Nn"/>
</dbReference>
<evidence type="ECO:0000259" key="6">
    <source>
        <dbReference type="Pfam" id="PF24842"/>
    </source>
</evidence>
<dbReference type="InterPro" id="IPR004854">
    <property type="entry name" value="Ufd1-like"/>
</dbReference>
<comment type="caution">
    <text evidence="7">The sequence shown here is derived from an EMBL/GenBank/DDBJ whole genome shotgun (WGS) entry which is preliminary data.</text>
</comment>
<dbReference type="Gene3D" id="3.10.330.10">
    <property type="match status" value="1"/>
</dbReference>
<evidence type="ECO:0000313" key="8">
    <source>
        <dbReference type="Proteomes" id="UP001309876"/>
    </source>
</evidence>
<feature type="domain" description="Ubiquitin fusion degradation protein UFD1 N-terminal subdomain 2" evidence="6">
    <location>
        <begin position="126"/>
        <end position="203"/>
    </location>
</feature>
<proteinExistence type="inferred from homology"/>
<protein>
    <recommendedName>
        <fullName evidence="3">Ubiquitin fusion degradation protein 1</fullName>
    </recommendedName>
</protein>
<dbReference type="Gene3D" id="2.40.40.50">
    <property type="entry name" value="Ubiquitin fusion degradation protein UFD1, N-terminal domain"/>
    <property type="match status" value="1"/>
</dbReference>
<feature type="region of interest" description="Disordered" evidence="4">
    <location>
        <begin position="207"/>
        <end position="227"/>
    </location>
</feature>
<dbReference type="GO" id="GO:0006511">
    <property type="term" value="P:ubiquitin-dependent protein catabolic process"/>
    <property type="evidence" value="ECO:0007669"/>
    <property type="project" value="InterPro"/>
</dbReference>
<evidence type="ECO:0000256" key="4">
    <source>
        <dbReference type="SAM" id="MobiDB-lite"/>
    </source>
</evidence>
<evidence type="ECO:0000256" key="2">
    <source>
        <dbReference type="ARBA" id="ARBA00022786"/>
    </source>
</evidence>
<feature type="compositionally biased region" description="Low complexity" evidence="4">
    <location>
        <begin position="281"/>
        <end position="293"/>
    </location>
</feature>
<evidence type="ECO:0000256" key="3">
    <source>
        <dbReference type="ARBA" id="ARBA00074895"/>
    </source>
</evidence>
<dbReference type="GO" id="GO:0036503">
    <property type="term" value="P:ERAD pathway"/>
    <property type="evidence" value="ECO:0007669"/>
    <property type="project" value="TreeGrafter"/>
</dbReference>
<evidence type="ECO:0000256" key="1">
    <source>
        <dbReference type="ARBA" id="ARBA00006043"/>
    </source>
</evidence>
<keyword evidence="2" id="KW-0833">Ubl conjugation pathway</keyword>
<dbReference type="InterPro" id="IPR055418">
    <property type="entry name" value="UFD1_N2"/>
</dbReference>
<dbReference type="AlphaFoldDB" id="A0AAN7T3J8"/>
<sequence length="380" mass="41606">MSFYSDMGFGPMGMRRPPVGQSMRRFDEYYRCYPVVMMAGPDRTHANYGGKLFLPPSALEKLTRLHITYPMLFELTNGQADKVGHAGVLEFVAEEGRVYLPQWLMQTLDLEPGDLLQIKSTDLPPGKFIKLQPQSPSFLDISDPRAVLENAFRNFSCLTKDDIFQFHYNDEVYDIKVLEIKPDNNQHAIVTMETDLEVDFATPLGYKPPDPVNRSGTSTPRTAAGVPHGGAVHPYAQGTMAQNINYASIAPNSTIPEAGAKAVSQHFLGVGNKLKPGKGKGSSSSTPLKSSTPVAGQSTNTPPPAATAGIVTNESLSANRRYANAPQPLRLPPNKLFFGYEIKPVRKKDENGEPVAGDEVKPKFQGQGQTLKGLKKDTKK</sequence>
<reference evidence="7 8" key="1">
    <citation type="submission" date="2023-08" db="EMBL/GenBank/DDBJ databases">
        <title>Black Yeasts Isolated from many extreme environments.</title>
        <authorList>
            <person name="Coleine C."/>
            <person name="Stajich J.E."/>
            <person name="Selbmann L."/>
        </authorList>
    </citation>
    <scope>NUCLEOTIDE SEQUENCE [LARGE SCALE GENOMIC DNA]</scope>
    <source>
        <strain evidence="7 8">CCFEE 5910</strain>
    </source>
</reference>
<gene>
    <name evidence="7" type="primary">UFD1</name>
    <name evidence="7" type="ORF">LTR05_002033</name>
</gene>
<dbReference type="InterPro" id="IPR055417">
    <property type="entry name" value="UFD1_N1"/>
</dbReference>
<dbReference type="Pfam" id="PF03152">
    <property type="entry name" value="UFD1_N1"/>
    <property type="match status" value="1"/>
</dbReference>
<comment type="similarity">
    <text evidence="1">Belongs to the UFD1 family.</text>
</comment>
<dbReference type="PANTHER" id="PTHR12555:SF13">
    <property type="entry name" value="UBIQUITIN RECOGNITION FACTOR IN ER-ASSOCIATED DEGRADATION PROTEIN 1"/>
    <property type="match status" value="1"/>
</dbReference>
<name>A0AAN7T3J8_9EURO</name>